<dbReference type="SUPFAM" id="SSF52058">
    <property type="entry name" value="L domain-like"/>
    <property type="match status" value="1"/>
</dbReference>
<evidence type="ECO:0000313" key="4">
    <source>
        <dbReference type="Proteomes" id="UP000642920"/>
    </source>
</evidence>
<dbReference type="EMBL" id="JAERQG010000002">
    <property type="protein sequence ID" value="MBL0765636.1"/>
    <property type="molecule type" value="Genomic_DNA"/>
</dbReference>
<dbReference type="InterPro" id="IPR032675">
    <property type="entry name" value="LRR_dom_sf"/>
</dbReference>
<dbReference type="PANTHER" id="PTHR47186:SF3">
    <property type="entry name" value="OS09G0267800 PROTEIN"/>
    <property type="match status" value="1"/>
</dbReference>
<keyword evidence="4" id="KW-1185">Reference proteome</keyword>
<evidence type="ECO:0000259" key="2">
    <source>
        <dbReference type="Pfam" id="PF23598"/>
    </source>
</evidence>
<dbReference type="RefSeq" id="WP_201920658.1">
    <property type="nucleotide sequence ID" value="NZ_JAERQG010000002.1"/>
</dbReference>
<protein>
    <submittedName>
        <fullName evidence="3">Leucine-rich repeat domain-containing protein</fullName>
    </submittedName>
</protein>
<proteinExistence type="predicted"/>
<feature type="domain" description="Disease resistance R13L4/SHOC-2-like LRR" evidence="2">
    <location>
        <begin position="41"/>
        <end position="160"/>
    </location>
</feature>
<evidence type="ECO:0000313" key="3">
    <source>
        <dbReference type="EMBL" id="MBL0765636.1"/>
    </source>
</evidence>
<keyword evidence="1" id="KW-0677">Repeat</keyword>
<organism evidence="3 4">
    <name type="scientific">Marivirga atlantica</name>
    <dbReference type="NCBI Taxonomy" id="1548457"/>
    <lineage>
        <taxon>Bacteria</taxon>
        <taxon>Pseudomonadati</taxon>
        <taxon>Bacteroidota</taxon>
        <taxon>Cytophagia</taxon>
        <taxon>Cytophagales</taxon>
        <taxon>Marivirgaceae</taxon>
        <taxon>Marivirga</taxon>
    </lineage>
</organism>
<accession>A0A937DJW8</accession>
<dbReference type="Proteomes" id="UP000642920">
    <property type="component" value="Unassembled WGS sequence"/>
</dbReference>
<evidence type="ECO:0000256" key="1">
    <source>
        <dbReference type="ARBA" id="ARBA00022737"/>
    </source>
</evidence>
<dbReference type="PANTHER" id="PTHR47186">
    <property type="entry name" value="LEUCINE-RICH REPEAT-CONTAINING PROTEIN 57"/>
    <property type="match status" value="1"/>
</dbReference>
<dbReference type="Gene3D" id="3.80.10.10">
    <property type="entry name" value="Ribonuclease Inhibitor"/>
    <property type="match status" value="1"/>
</dbReference>
<comment type="caution">
    <text evidence="3">The sequence shown here is derived from an EMBL/GenBank/DDBJ whole genome shotgun (WGS) entry which is preliminary data.</text>
</comment>
<dbReference type="AlphaFoldDB" id="A0A937DJW8"/>
<dbReference type="Pfam" id="PF23598">
    <property type="entry name" value="LRR_14"/>
    <property type="match status" value="1"/>
</dbReference>
<gene>
    <name evidence="3" type="ORF">JKP34_10255</name>
</gene>
<sequence>MRYLLIIIILLTSCTGYMYNYDRDEYRVKEDLKKCNNCDALDLSGSDDMVPDNVYNFKQLEYLNLANKNLDMLNSRVCELSNLKYLFLDSNDGIQLPECLYDMNNLKILSLSSCNMKELPQGLNKLTNLKILTILGNRFDEKRLEELRESLPNTKIIAYLD</sequence>
<dbReference type="InterPro" id="IPR055414">
    <property type="entry name" value="LRR_R13L4/SHOC2-like"/>
</dbReference>
<reference evidence="3" key="1">
    <citation type="submission" date="2021-01" db="EMBL/GenBank/DDBJ databases">
        <title>Marivirga sp. nov., isolated from intertidal surface sediments.</title>
        <authorList>
            <person name="Zhang M."/>
        </authorList>
    </citation>
    <scope>NUCLEOTIDE SEQUENCE</scope>
    <source>
        <strain evidence="3">SM1354</strain>
    </source>
</reference>
<name>A0A937DJW8_9BACT</name>